<dbReference type="Proteomes" id="UP001165960">
    <property type="component" value="Unassembled WGS sequence"/>
</dbReference>
<keyword evidence="2" id="KW-1185">Reference proteome</keyword>
<reference evidence="1" key="1">
    <citation type="submission" date="2022-04" db="EMBL/GenBank/DDBJ databases">
        <title>Genome of the entomopathogenic fungus Entomophthora muscae.</title>
        <authorList>
            <person name="Elya C."/>
            <person name="Lovett B.R."/>
            <person name="Lee E."/>
            <person name="Macias A.M."/>
            <person name="Hajek A.E."/>
            <person name="De Bivort B.L."/>
            <person name="Kasson M.T."/>
            <person name="De Fine Licht H.H."/>
            <person name="Stajich J.E."/>
        </authorList>
    </citation>
    <scope>NUCLEOTIDE SEQUENCE</scope>
    <source>
        <strain evidence="1">Berkeley</strain>
    </source>
</reference>
<sequence>MDKMKMTASLKLWQKHLKTKFGANPKFNKFFLKLQEEQARNVSKLRGLANRVAPRKMKSKDQDCQEEIQKVVKKKYKVAEIKNYLEDVATAVGHTILKTASQFMPSQIKFEIAFLR</sequence>
<protein>
    <submittedName>
        <fullName evidence="1">Uncharacterized protein</fullName>
    </submittedName>
</protein>
<proteinExistence type="predicted"/>
<organism evidence="1 2">
    <name type="scientific">Entomophthora muscae</name>
    <dbReference type="NCBI Taxonomy" id="34485"/>
    <lineage>
        <taxon>Eukaryota</taxon>
        <taxon>Fungi</taxon>
        <taxon>Fungi incertae sedis</taxon>
        <taxon>Zoopagomycota</taxon>
        <taxon>Entomophthoromycotina</taxon>
        <taxon>Entomophthoromycetes</taxon>
        <taxon>Entomophthorales</taxon>
        <taxon>Entomophthoraceae</taxon>
        <taxon>Entomophthora</taxon>
    </lineage>
</organism>
<name>A0ACC2TPK2_9FUNG</name>
<evidence type="ECO:0000313" key="1">
    <source>
        <dbReference type="EMBL" id="KAJ9076426.1"/>
    </source>
</evidence>
<dbReference type="EMBL" id="QTSX02002284">
    <property type="protein sequence ID" value="KAJ9076426.1"/>
    <property type="molecule type" value="Genomic_DNA"/>
</dbReference>
<comment type="caution">
    <text evidence="1">The sequence shown here is derived from an EMBL/GenBank/DDBJ whole genome shotgun (WGS) entry which is preliminary data.</text>
</comment>
<gene>
    <name evidence="1" type="ORF">DSO57_1026449</name>
</gene>
<evidence type="ECO:0000313" key="2">
    <source>
        <dbReference type="Proteomes" id="UP001165960"/>
    </source>
</evidence>
<accession>A0ACC2TPK2</accession>